<reference evidence="3 4" key="1">
    <citation type="submission" date="2020-08" db="EMBL/GenBank/DDBJ databases">
        <title>Genomic Encyclopedia of Type Strains, Phase IV (KMG-IV): sequencing the most valuable type-strain genomes for metagenomic binning, comparative biology and taxonomic classification.</title>
        <authorList>
            <person name="Goeker M."/>
        </authorList>
    </citation>
    <scope>NUCLEOTIDE SEQUENCE [LARGE SCALE GENOMIC DNA]</scope>
    <source>
        <strain evidence="3 4">DSM 23240</strain>
    </source>
</reference>
<evidence type="ECO:0000256" key="1">
    <source>
        <dbReference type="SAM" id="MobiDB-lite"/>
    </source>
</evidence>
<dbReference type="Proteomes" id="UP000571084">
    <property type="component" value="Unassembled WGS sequence"/>
</dbReference>
<feature type="domain" description="Hypersensitivity response secretion-like HrpJ" evidence="2">
    <location>
        <begin position="54"/>
        <end position="213"/>
    </location>
</feature>
<feature type="region of interest" description="Disordered" evidence="1">
    <location>
        <begin position="1"/>
        <end position="32"/>
    </location>
</feature>
<dbReference type="NCBIfam" id="TIGR02568">
    <property type="entry name" value="LcrE"/>
    <property type="match status" value="1"/>
</dbReference>
<protein>
    <submittedName>
        <fullName evidence="3">Type III secretion protein W</fullName>
    </submittedName>
</protein>
<dbReference type="Pfam" id="PF07201">
    <property type="entry name" value="HrpJ"/>
    <property type="match status" value="1"/>
</dbReference>
<feature type="compositionally biased region" description="Polar residues" evidence="1">
    <location>
        <begin position="15"/>
        <end position="27"/>
    </location>
</feature>
<gene>
    <name evidence="3" type="ORF">HNR39_000620</name>
</gene>
<dbReference type="SUPFAM" id="SSF140591">
    <property type="entry name" value="Type III secretion system domain"/>
    <property type="match status" value="1"/>
</dbReference>
<comment type="caution">
    <text evidence="3">The sequence shown here is derived from an EMBL/GenBank/DDBJ whole genome shotgun (WGS) entry which is preliminary data.</text>
</comment>
<dbReference type="Gene3D" id="1.10.150.630">
    <property type="match status" value="1"/>
</dbReference>
<sequence>MAINAISRPPIATAFQAQTRQQESVKTGTDGGAQQADFDYADDQTPAGLQQKLADMADDMASVATQFRNRKDLEQKGGAAGENFERVLEEDAIPKAKKLVEILAVLSSNMDTLLAQARALFPDESDLYLVLKELLKGRELSQIRRARLESLLALVEQTSNSKMLKAGINCALKARLFGASLVLKASYLRQTYRRFLESDHAPIGDYEEWIATYGHKKRQTVLNFVEESLLIDVRSEDPSCDTMEFSDLCARMQTLRIIRTADRDFVIGLLEKKIVLAHPDEEAEWLFLLCGMAKNEKPMSALLDQALSPGCILQTSRERSVLIQSVRNAYKQLPDKLFQNARVSSDAIAAFDRMSDITYTAELLEQRRIAG</sequence>
<dbReference type="GO" id="GO:0050709">
    <property type="term" value="P:negative regulation of protein secretion"/>
    <property type="evidence" value="ECO:0007669"/>
    <property type="project" value="InterPro"/>
</dbReference>
<evidence type="ECO:0000313" key="3">
    <source>
        <dbReference type="EMBL" id="MBB5198810.1"/>
    </source>
</evidence>
<proteinExistence type="predicted"/>
<keyword evidence="4" id="KW-1185">Reference proteome</keyword>
<dbReference type="AlphaFoldDB" id="A0A840RQB6"/>
<dbReference type="InterPro" id="IPR013401">
    <property type="entry name" value="T3SS_LcrE"/>
</dbReference>
<dbReference type="InterPro" id="IPR003520">
    <property type="entry name" value="Invas_InvE"/>
</dbReference>
<dbReference type="PRINTS" id="PR01344">
    <property type="entry name" value="INVEPROTEIN"/>
</dbReference>
<dbReference type="RefSeq" id="WP_168053021.1">
    <property type="nucleotide sequence ID" value="NZ_JAAOZT010000002.1"/>
</dbReference>
<organism evidence="3 4">
    <name type="scientific">Glaciimonas immobilis</name>
    <dbReference type="NCBI Taxonomy" id="728004"/>
    <lineage>
        <taxon>Bacteria</taxon>
        <taxon>Pseudomonadati</taxon>
        <taxon>Pseudomonadota</taxon>
        <taxon>Betaproteobacteria</taxon>
        <taxon>Burkholderiales</taxon>
        <taxon>Oxalobacteraceae</taxon>
        <taxon>Glaciimonas</taxon>
    </lineage>
</organism>
<evidence type="ECO:0000313" key="4">
    <source>
        <dbReference type="Proteomes" id="UP000571084"/>
    </source>
</evidence>
<dbReference type="EMBL" id="JACHHQ010000001">
    <property type="protein sequence ID" value="MBB5198810.1"/>
    <property type="molecule type" value="Genomic_DNA"/>
</dbReference>
<evidence type="ECO:0000259" key="2">
    <source>
        <dbReference type="Pfam" id="PF07201"/>
    </source>
</evidence>
<dbReference type="GO" id="GO:0009986">
    <property type="term" value="C:cell surface"/>
    <property type="evidence" value="ECO:0007669"/>
    <property type="project" value="InterPro"/>
</dbReference>
<dbReference type="InterPro" id="IPR010812">
    <property type="entry name" value="HrpJ-like"/>
</dbReference>
<dbReference type="GO" id="GO:0019867">
    <property type="term" value="C:outer membrane"/>
    <property type="evidence" value="ECO:0007669"/>
    <property type="project" value="InterPro"/>
</dbReference>
<accession>A0A840RQB6</accession>
<dbReference type="GO" id="GO:0030254">
    <property type="term" value="P:protein secretion by the type III secretion system"/>
    <property type="evidence" value="ECO:0007669"/>
    <property type="project" value="InterPro"/>
</dbReference>
<name>A0A840RQB6_9BURK</name>